<organism evidence="4 5">
    <name type="scientific">Saprolegnia diclina (strain VS20)</name>
    <dbReference type="NCBI Taxonomy" id="1156394"/>
    <lineage>
        <taxon>Eukaryota</taxon>
        <taxon>Sar</taxon>
        <taxon>Stramenopiles</taxon>
        <taxon>Oomycota</taxon>
        <taxon>Saprolegniomycetes</taxon>
        <taxon>Saprolegniales</taxon>
        <taxon>Saprolegniaceae</taxon>
        <taxon>Saprolegnia</taxon>
    </lineage>
</organism>
<name>T0RY91_SAPDV</name>
<dbReference type="InParanoid" id="T0RY91"/>
<dbReference type="Proteomes" id="UP000030762">
    <property type="component" value="Unassembled WGS sequence"/>
</dbReference>
<evidence type="ECO:0000259" key="3">
    <source>
        <dbReference type="PROSITE" id="PS50011"/>
    </source>
</evidence>
<accession>T0RY91</accession>
<evidence type="ECO:0000313" key="4">
    <source>
        <dbReference type="EMBL" id="EQC37503.1"/>
    </source>
</evidence>
<keyword evidence="5" id="KW-1185">Reference proteome</keyword>
<gene>
    <name evidence="4" type="ORF">SDRG_05106</name>
</gene>
<dbReference type="GO" id="GO:0004674">
    <property type="term" value="F:protein serine/threonine kinase activity"/>
    <property type="evidence" value="ECO:0007669"/>
    <property type="project" value="TreeGrafter"/>
</dbReference>
<evidence type="ECO:0000313" key="5">
    <source>
        <dbReference type="Proteomes" id="UP000030762"/>
    </source>
</evidence>
<dbReference type="GO" id="GO:0005524">
    <property type="term" value="F:ATP binding"/>
    <property type="evidence" value="ECO:0007669"/>
    <property type="project" value="InterPro"/>
</dbReference>
<dbReference type="OMA" id="TASFCEP"/>
<dbReference type="SUPFAM" id="SSF56112">
    <property type="entry name" value="Protein kinase-like (PK-like)"/>
    <property type="match status" value="1"/>
</dbReference>
<dbReference type="Pfam" id="PF07714">
    <property type="entry name" value="PK_Tyr_Ser-Thr"/>
    <property type="match status" value="1"/>
</dbReference>
<evidence type="ECO:0000256" key="2">
    <source>
        <dbReference type="SAM" id="Phobius"/>
    </source>
</evidence>
<dbReference type="AlphaFoldDB" id="T0RY91"/>
<reference evidence="4 5" key="1">
    <citation type="submission" date="2012-04" db="EMBL/GenBank/DDBJ databases">
        <title>The Genome Sequence of Saprolegnia declina VS20.</title>
        <authorList>
            <consortium name="The Broad Institute Genome Sequencing Platform"/>
            <person name="Russ C."/>
            <person name="Nusbaum C."/>
            <person name="Tyler B."/>
            <person name="van West P."/>
            <person name="Dieguez-Uribeondo J."/>
            <person name="de Bruijn I."/>
            <person name="Tripathy S."/>
            <person name="Jiang R."/>
            <person name="Young S.K."/>
            <person name="Zeng Q."/>
            <person name="Gargeya S."/>
            <person name="Fitzgerald M."/>
            <person name="Haas B."/>
            <person name="Abouelleil A."/>
            <person name="Alvarado L."/>
            <person name="Arachchi H.M."/>
            <person name="Berlin A."/>
            <person name="Chapman S.B."/>
            <person name="Goldberg J."/>
            <person name="Griggs A."/>
            <person name="Gujja S."/>
            <person name="Hansen M."/>
            <person name="Howarth C."/>
            <person name="Imamovic A."/>
            <person name="Larimer J."/>
            <person name="McCowen C."/>
            <person name="Montmayeur A."/>
            <person name="Murphy C."/>
            <person name="Neiman D."/>
            <person name="Pearson M."/>
            <person name="Priest M."/>
            <person name="Roberts A."/>
            <person name="Saif S."/>
            <person name="Shea T."/>
            <person name="Sisk P."/>
            <person name="Sykes S."/>
            <person name="Wortman J."/>
            <person name="Nusbaum C."/>
            <person name="Birren B."/>
        </authorList>
    </citation>
    <scope>NUCLEOTIDE SEQUENCE [LARGE SCALE GENOMIC DNA]</scope>
    <source>
        <strain evidence="4 5">VS20</strain>
    </source>
</reference>
<dbReference type="eggNOG" id="KOG0192">
    <property type="taxonomic scope" value="Eukaryota"/>
</dbReference>
<sequence length="627" mass="67481">MVSATADSSDYVSRFQALYKANAVSSVATMSHPKVLAQLAPFKLSWGSLPTLLQQAVLWDLGLVVATVSGADKLVQVYPLCSASMDNLFFPPATFLSLDGTSPQICPSTAYTNYTRQYVASGPGLTPAIRCAIDASASAVPDGQSAMYAQDALSASDVPEPRVWSHQQSGQSWVILAIHSLPKTYGREATWGNCPDEAQKQRSALTIPCVVYSSRPTTASFCEPTTLSPAMTSWLKAYANPTSAPSSTTATPNLDPSPGRPSSATTTEESSSAVLVGAIVGIVGGLILAILLILVYRRRKRQQRRSEIQFEPFEPPITYATTRGDTIELVPQSYHALETPRSPSHTICVAWSTHTQLNSASVQALRVNMADFVATAQLSTSVVAGALSHQAVVVKYAEIDVNLDTFVQNIALQSSLKHRSIAAFVGFGYDPNDKASLCVVAEYLAFGTLEAFLSDQAEWSWEAKMSVALDIAQGLQYLHDHSALAPRLRSRHILLVSHEHAKLANFSLTTHVATPDVTYWTAPEVVRGEAYSSAADMYALGCVFAELDTHKRPYADVPLPAATIATRVVAKGLRPSFTGHCPIDIRKLADECLLSDPDERPTASEVAAELTKILHYHRGSGGVLTQN</sequence>
<feature type="domain" description="Protein kinase" evidence="3">
    <location>
        <begin position="367"/>
        <end position="614"/>
    </location>
</feature>
<dbReference type="RefSeq" id="XP_008609023.1">
    <property type="nucleotide sequence ID" value="XM_008610801.1"/>
</dbReference>
<proteinExistence type="predicted"/>
<dbReference type="OrthoDB" id="122279at2759"/>
<dbReference type="InterPro" id="IPR001245">
    <property type="entry name" value="Ser-Thr/Tyr_kinase_cat_dom"/>
</dbReference>
<evidence type="ECO:0000256" key="1">
    <source>
        <dbReference type="SAM" id="MobiDB-lite"/>
    </source>
</evidence>
<feature type="compositionally biased region" description="Low complexity" evidence="1">
    <location>
        <begin position="241"/>
        <end position="253"/>
    </location>
</feature>
<keyword evidence="2" id="KW-0812">Transmembrane</keyword>
<keyword evidence="2" id="KW-1133">Transmembrane helix</keyword>
<keyword evidence="2" id="KW-0472">Membrane</keyword>
<dbReference type="PANTHER" id="PTHR44329">
    <property type="entry name" value="SERINE/THREONINE-PROTEIN KINASE TNNI3K-RELATED"/>
    <property type="match status" value="1"/>
</dbReference>
<dbReference type="InterPro" id="IPR011009">
    <property type="entry name" value="Kinase-like_dom_sf"/>
</dbReference>
<feature type="transmembrane region" description="Helical" evidence="2">
    <location>
        <begin position="273"/>
        <end position="296"/>
    </location>
</feature>
<dbReference type="EMBL" id="JH767144">
    <property type="protein sequence ID" value="EQC37503.1"/>
    <property type="molecule type" value="Genomic_DNA"/>
</dbReference>
<dbReference type="Gene3D" id="1.10.510.10">
    <property type="entry name" value="Transferase(Phosphotransferase) domain 1"/>
    <property type="match status" value="1"/>
</dbReference>
<dbReference type="InterPro" id="IPR000719">
    <property type="entry name" value="Prot_kinase_dom"/>
</dbReference>
<protein>
    <submittedName>
        <fullName evidence="4">TKL protein kinase</fullName>
    </submittedName>
</protein>
<dbReference type="PROSITE" id="PS50011">
    <property type="entry name" value="PROTEIN_KINASE_DOM"/>
    <property type="match status" value="1"/>
</dbReference>
<feature type="region of interest" description="Disordered" evidence="1">
    <location>
        <begin position="241"/>
        <end position="268"/>
    </location>
</feature>
<keyword evidence="4" id="KW-0808">Transferase</keyword>
<dbReference type="InterPro" id="IPR051681">
    <property type="entry name" value="Ser/Thr_Kinases-Pseudokinases"/>
</dbReference>
<dbReference type="STRING" id="1156394.T0RY91"/>
<dbReference type="GeneID" id="19945833"/>
<dbReference type="VEuPathDB" id="FungiDB:SDRG_05106"/>
<dbReference type="PANTHER" id="PTHR44329:SF214">
    <property type="entry name" value="PROTEIN KINASE DOMAIN-CONTAINING PROTEIN"/>
    <property type="match status" value="1"/>
</dbReference>
<keyword evidence="4" id="KW-0418">Kinase</keyword>